<keyword evidence="1" id="KW-0472">Membrane</keyword>
<evidence type="ECO:0000256" key="1">
    <source>
        <dbReference type="SAM" id="Phobius"/>
    </source>
</evidence>
<organism evidence="2 3">
    <name type="scientific">Anaerotruncus colihominis</name>
    <dbReference type="NCBI Taxonomy" id="169435"/>
    <lineage>
        <taxon>Bacteria</taxon>
        <taxon>Bacillati</taxon>
        <taxon>Bacillota</taxon>
        <taxon>Clostridia</taxon>
        <taxon>Eubacteriales</taxon>
        <taxon>Oscillospiraceae</taxon>
        <taxon>Anaerotruncus</taxon>
    </lineage>
</organism>
<accession>A0A845STL5</accession>
<dbReference type="AlphaFoldDB" id="A0A845STL5"/>
<protein>
    <submittedName>
        <fullName evidence="2">Uncharacterized protein</fullName>
    </submittedName>
</protein>
<dbReference type="EMBL" id="VIQT01000002">
    <property type="protein sequence ID" value="NDO37770.1"/>
    <property type="molecule type" value="Genomic_DNA"/>
</dbReference>
<dbReference type="RefSeq" id="WP_162220253.1">
    <property type="nucleotide sequence ID" value="NZ_VIQT01000002.1"/>
</dbReference>
<name>A0A845STL5_9FIRM</name>
<keyword evidence="1" id="KW-0812">Transmembrane</keyword>
<comment type="caution">
    <text evidence="2">The sequence shown here is derived from an EMBL/GenBank/DDBJ whole genome shotgun (WGS) entry which is preliminary data.</text>
</comment>
<dbReference type="Proteomes" id="UP000462501">
    <property type="component" value="Unassembled WGS sequence"/>
</dbReference>
<gene>
    <name evidence="2" type="ORF">FMM72_00655</name>
</gene>
<proteinExistence type="predicted"/>
<sequence length="94" mass="10243">MGLSTSAIITIGAVFLFFSVLSTANRTISNIMMVVGICLIGAILLRVKTGIRLIDIEKLSHAVIQQSLSLGKWVQNTFLPLLSEAAQEIERMLL</sequence>
<evidence type="ECO:0000313" key="2">
    <source>
        <dbReference type="EMBL" id="NDO37770.1"/>
    </source>
</evidence>
<evidence type="ECO:0000313" key="3">
    <source>
        <dbReference type="Proteomes" id="UP000462501"/>
    </source>
</evidence>
<reference evidence="2 3" key="1">
    <citation type="submission" date="2019-06" db="EMBL/GenBank/DDBJ databases">
        <title>Draft genome sequences of 15 bacterial species constituting the stable defined intestinal microbiota of the GM15 gnotobiotic mouse model.</title>
        <authorList>
            <person name="Elie C."/>
            <person name="Mathieu A."/>
            <person name="Saliou A."/>
            <person name="Darnaud M."/>
            <person name="Leulier F."/>
            <person name="Tamellini A."/>
        </authorList>
    </citation>
    <scope>NUCLEOTIDE SEQUENCE [LARGE SCALE GENOMIC DNA]</scope>
    <source>
        <strain evidence="2 3">JM4-15</strain>
    </source>
</reference>
<keyword evidence="1" id="KW-1133">Transmembrane helix</keyword>
<feature type="transmembrane region" description="Helical" evidence="1">
    <location>
        <begin position="30"/>
        <end position="47"/>
    </location>
</feature>
<feature type="transmembrane region" description="Helical" evidence="1">
    <location>
        <begin position="7"/>
        <end position="24"/>
    </location>
</feature>